<dbReference type="InterPro" id="IPR016035">
    <property type="entry name" value="Acyl_Trfase/lysoPLipase"/>
</dbReference>
<dbReference type="Pfam" id="PF08659">
    <property type="entry name" value="KR"/>
    <property type="match status" value="1"/>
</dbReference>
<evidence type="ECO:0000256" key="4">
    <source>
        <dbReference type="ARBA" id="ARBA00022679"/>
    </source>
</evidence>
<dbReference type="SUPFAM" id="SSF52151">
    <property type="entry name" value="FabD/lysophospholipase-like"/>
    <property type="match status" value="1"/>
</dbReference>
<dbReference type="SUPFAM" id="SSF50129">
    <property type="entry name" value="GroES-like"/>
    <property type="match status" value="1"/>
</dbReference>
<dbReference type="PROSITE" id="PS00606">
    <property type="entry name" value="KS3_1"/>
    <property type="match status" value="1"/>
</dbReference>
<feature type="region of interest" description="Disordered" evidence="9">
    <location>
        <begin position="44"/>
        <end position="63"/>
    </location>
</feature>
<feature type="domain" description="Ketosynthase family 3 (KS3)" evidence="11">
    <location>
        <begin position="11"/>
        <end position="429"/>
    </location>
</feature>
<dbReference type="Pfam" id="PF21089">
    <property type="entry name" value="PKS_DH_N"/>
    <property type="match status" value="1"/>
</dbReference>
<dbReference type="Pfam" id="PF02801">
    <property type="entry name" value="Ketoacyl-synt_C"/>
    <property type="match status" value="1"/>
</dbReference>
<feature type="compositionally biased region" description="Low complexity" evidence="9">
    <location>
        <begin position="2153"/>
        <end position="2171"/>
    </location>
</feature>
<dbReference type="GO" id="GO:0033068">
    <property type="term" value="P:macrolide biosynthetic process"/>
    <property type="evidence" value="ECO:0007669"/>
    <property type="project" value="UniProtKB-ARBA"/>
</dbReference>
<dbReference type="Pfam" id="PF00550">
    <property type="entry name" value="PP-binding"/>
    <property type="match status" value="1"/>
</dbReference>
<dbReference type="Pfam" id="PF00109">
    <property type="entry name" value="ketoacyl-synt"/>
    <property type="match status" value="1"/>
</dbReference>
<dbReference type="Gene3D" id="3.40.47.10">
    <property type="match status" value="1"/>
</dbReference>
<dbReference type="EMBL" id="BMUB01000048">
    <property type="protein sequence ID" value="GGV07938.1"/>
    <property type="molecule type" value="Genomic_DNA"/>
</dbReference>
<dbReference type="Pfam" id="PF22621">
    <property type="entry name" value="CurL-like_PKS_C"/>
    <property type="match status" value="1"/>
</dbReference>
<evidence type="ECO:0000256" key="2">
    <source>
        <dbReference type="ARBA" id="ARBA00022450"/>
    </source>
</evidence>
<keyword evidence="3" id="KW-0597">Phosphoprotein</keyword>
<keyword evidence="15" id="KW-1185">Reference proteome</keyword>
<dbReference type="KEGG" id="kau:B6264_26505"/>
<keyword evidence="2" id="KW-0596">Phosphopantetheine</keyword>
<name>A0A1E7N1W9_KITAU</name>
<feature type="region of interest" description="C-terminal hotdog fold" evidence="8">
    <location>
        <begin position="1059"/>
        <end position="1204"/>
    </location>
</feature>
<dbReference type="EMBL" id="JPRF03000043">
    <property type="protein sequence ID" value="OEV34671.1"/>
    <property type="molecule type" value="Genomic_DNA"/>
</dbReference>
<dbReference type="Gene3D" id="3.40.50.720">
    <property type="entry name" value="NAD(P)-binding Rossmann-like Domain"/>
    <property type="match status" value="3"/>
</dbReference>
<feature type="domain" description="Carrier" evidence="10">
    <location>
        <begin position="2048"/>
        <end position="2122"/>
    </location>
</feature>
<dbReference type="Gene3D" id="1.10.1200.10">
    <property type="entry name" value="ACP-like"/>
    <property type="match status" value="1"/>
</dbReference>
<dbReference type="InterPro" id="IPR013154">
    <property type="entry name" value="ADH-like_N"/>
</dbReference>
<comment type="pathway">
    <text evidence="1">Antibiotic biosynthesis.</text>
</comment>
<dbReference type="SUPFAM" id="SSF55048">
    <property type="entry name" value="Probable ACP-binding domain of malonyl-CoA ACP transacylase"/>
    <property type="match status" value="1"/>
</dbReference>
<dbReference type="PROSITE" id="PS52004">
    <property type="entry name" value="KS3_2"/>
    <property type="match status" value="1"/>
</dbReference>
<dbReference type="Proteomes" id="UP000037395">
    <property type="component" value="Unassembled WGS sequence"/>
</dbReference>
<dbReference type="PROSITE" id="PS50075">
    <property type="entry name" value="CARRIER"/>
    <property type="match status" value="1"/>
</dbReference>
<dbReference type="FunFam" id="3.40.50.720:FF:000209">
    <property type="entry name" value="Polyketide synthase Pks12"/>
    <property type="match status" value="1"/>
</dbReference>
<dbReference type="PROSITE" id="PS52019">
    <property type="entry name" value="PKS_MFAS_DH"/>
    <property type="match status" value="1"/>
</dbReference>
<keyword evidence="6" id="KW-0511">Multifunctional enzyme</keyword>
<feature type="domain" description="PKS/mFAS DH" evidence="12">
    <location>
        <begin position="920"/>
        <end position="1204"/>
    </location>
</feature>
<feature type="compositionally biased region" description="Polar residues" evidence="9">
    <location>
        <begin position="903"/>
        <end position="917"/>
    </location>
</feature>
<dbReference type="InterPro" id="IPR042104">
    <property type="entry name" value="PKS_dehydratase_sf"/>
</dbReference>
<dbReference type="InterPro" id="IPR020841">
    <property type="entry name" value="PKS_Beta-ketoAc_synthase_dom"/>
</dbReference>
<dbReference type="RefSeq" id="WP_063737933.1">
    <property type="nucleotide sequence ID" value="NZ_BMUB01000048.1"/>
</dbReference>
<comment type="caution">
    <text evidence="14">The sequence shown here is derived from an EMBL/GenBank/DDBJ whole genome shotgun (WGS) entry which is preliminary data.</text>
</comment>
<dbReference type="InterPro" id="IPR009081">
    <property type="entry name" value="PP-bd_ACP"/>
</dbReference>
<dbReference type="GO" id="GO:0071770">
    <property type="term" value="P:DIM/DIP cell wall layer assembly"/>
    <property type="evidence" value="ECO:0007669"/>
    <property type="project" value="TreeGrafter"/>
</dbReference>
<reference evidence="13" key="1">
    <citation type="journal article" date="2014" name="Int. J. Syst. Evol. Microbiol.">
        <title>Complete genome sequence of Corynebacterium casei LMG S-19264T (=DSM 44701T), isolated from a smear-ripened cheese.</title>
        <authorList>
            <consortium name="US DOE Joint Genome Institute (JGI-PGF)"/>
            <person name="Walter F."/>
            <person name="Albersmeier A."/>
            <person name="Kalinowski J."/>
            <person name="Ruckert C."/>
        </authorList>
    </citation>
    <scope>NUCLEOTIDE SEQUENCE</scope>
    <source>
        <strain evidence="13">JCM 4434</strain>
    </source>
</reference>
<dbReference type="SUPFAM" id="SSF47336">
    <property type="entry name" value="ACP-like"/>
    <property type="match status" value="1"/>
</dbReference>
<evidence type="ECO:0000256" key="7">
    <source>
        <dbReference type="ARBA" id="ARBA00023315"/>
    </source>
</evidence>
<dbReference type="Gene3D" id="3.30.70.3290">
    <property type="match status" value="1"/>
</dbReference>
<dbReference type="InterPro" id="IPR057326">
    <property type="entry name" value="KR_dom"/>
</dbReference>
<dbReference type="SMART" id="SM00826">
    <property type="entry name" value="PKS_DH"/>
    <property type="match status" value="1"/>
</dbReference>
<dbReference type="GO" id="GO:0005737">
    <property type="term" value="C:cytoplasm"/>
    <property type="evidence" value="ECO:0007669"/>
    <property type="project" value="TreeGrafter"/>
</dbReference>
<reference evidence="14" key="3">
    <citation type="submission" date="2016-08" db="EMBL/GenBank/DDBJ databases">
        <title>Sequencing, Assembly and Comparative Genomics of S. aureofaciens ATCC 10762.</title>
        <authorList>
            <person name="Gradnigo J.S."/>
            <person name="Johnson N."/>
            <person name="Somerville G.A."/>
        </authorList>
    </citation>
    <scope>NUCLEOTIDE SEQUENCE [LARGE SCALE GENOMIC DNA]</scope>
    <source>
        <strain evidence="14">ATCC 10762</strain>
    </source>
</reference>
<organism evidence="14 15">
    <name type="scientific">Kitasatospora aureofaciens</name>
    <name type="common">Streptomyces aureofaciens</name>
    <dbReference type="NCBI Taxonomy" id="1894"/>
    <lineage>
        <taxon>Bacteria</taxon>
        <taxon>Bacillati</taxon>
        <taxon>Actinomycetota</taxon>
        <taxon>Actinomycetes</taxon>
        <taxon>Kitasatosporales</taxon>
        <taxon>Streptomycetaceae</taxon>
        <taxon>Kitasatospora</taxon>
    </lineage>
</organism>
<dbReference type="InterPro" id="IPR049551">
    <property type="entry name" value="PKS_DH_C"/>
</dbReference>
<dbReference type="InterPro" id="IPR020807">
    <property type="entry name" value="PKS_DH"/>
</dbReference>
<evidence type="ECO:0000256" key="8">
    <source>
        <dbReference type="PROSITE-ProRule" id="PRU01363"/>
    </source>
</evidence>
<dbReference type="SMART" id="SM00829">
    <property type="entry name" value="PKS_ER"/>
    <property type="match status" value="1"/>
</dbReference>
<feature type="active site" description="Proton donor; for dehydratase activity" evidence="8">
    <location>
        <position position="1122"/>
    </location>
</feature>
<dbReference type="GeneID" id="97490219"/>
<dbReference type="GO" id="GO:0006633">
    <property type="term" value="P:fatty acid biosynthetic process"/>
    <property type="evidence" value="ECO:0007669"/>
    <property type="project" value="InterPro"/>
</dbReference>
<evidence type="ECO:0000259" key="12">
    <source>
        <dbReference type="PROSITE" id="PS52019"/>
    </source>
</evidence>
<evidence type="ECO:0000259" key="10">
    <source>
        <dbReference type="PROSITE" id="PS50075"/>
    </source>
</evidence>
<dbReference type="InterPro" id="IPR013968">
    <property type="entry name" value="PKS_KR"/>
</dbReference>
<reference evidence="13" key="5">
    <citation type="submission" date="2020-09" db="EMBL/GenBank/DDBJ databases">
        <authorList>
            <person name="Sun Q."/>
            <person name="Ohkuma M."/>
        </authorList>
    </citation>
    <scope>NUCLEOTIDE SEQUENCE</scope>
    <source>
        <strain evidence="13">JCM 4434</strain>
    </source>
</reference>
<dbReference type="InterPro" id="IPR018201">
    <property type="entry name" value="Ketoacyl_synth_AS"/>
</dbReference>
<dbReference type="GO" id="GO:0016491">
    <property type="term" value="F:oxidoreductase activity"/>
    <property type="evidence" value="ECO:0007669"/>
    <property type="project" value="InterPro"/>
</dbReference>
<reference evidence="14 15" key="2">
    <citation type="submission" date="2014-07" db="EMBL/GenBank/DDBJ databases">
        <authorList>
            <person name="Zhang J.E."/>
            <person name="Yang H."/>
            <person name="Guo J."/>
            <person name="Deng Z."/>
            <person name="Luo H."/>
            <person name="Luo M."/>
            <person name="Zhao B."/>
        </authorList>
    </citation>
    <scope>NUCLEOTIDE SEQUENCE [LARGE SCALE GENOMIC DNA]</scope>
    <source>
        <strain evidence="14">ATCC 10762</strain>
        <strain evidence="15">ATCC 10762 / DSM 40127 / CCM 3239 / JCM 4008 / LMG 5968 / NBRC 12843 / NCIMB 8234 / A-377</strain>
    </source>
</reference>
<evidence type="ECO:0000259" key="11">
    <source>
        <dbReference type="PROSITE" id="PS52004"/>
    </source>
</evidence>
<proteinExistence type="predicted"/>
<dbReference type="InterPro" id="IPR049552">
    <property type="entry name" value="PKS_DH_N"/>
</dbReference>
<dbReference type="CDD" id="cd08955">
    <property type="entry name" value="KR_2_FAS_SDR_x"/>
    <property type="match status" value="1"/>
</dbReference>
<dbReference type="InterPro" id="IPR020806">
    <property type="entry name" value="PKS_PP-bd"/>
</dbReference>
<evidence type="ECO:0000256" key="3">
    <source>
        <dbReference type="ARBA" id="ARBA00022553"/>
    </source>
</evidence>
<dbReference type="OrthoDB" id="9778690at2"/>
<evidence type="ECO:0000256" key="9">
    <source>
        <dbReference type="SAM" id="MobiDB-lite"/>
    </source>
</evidence>
<reference evidence="15" key="4">
    <citation type="submission" date="2016-08" db="EMBL/GenBank/DDBJ databases">
        <title>Sequencing, assembly and comparative genomics of S. aureofaciens ATCC 10762.</title>
        <authorList>
            <person name="Gradnigo J.S."/>
            <person name="Johnson N."/>
            <person name="Somerville G.A."/>
        </authorList>
    </citation>
    <scope>NUCLEOTIDE SEQUENCE [LARGE SCALE GENOMIC DNA]</scope>
    <source>
        <strain evidence="15">ATCC 10762 / DSM 40127 / CCM 3239 / JCM 4008 / LMG 5968 / NBRC 12843 / NCIMB 8234 / A-377</strain>
    </source>
</reference>
<feature type="region of interest" description="Disordered" evidence="9">
    <location>
        <begin position="2133"/>
        <end position="2171"/>
    </location>
</feature>
<dbReference type="Gene3D" id="3.10.129.110">
    <property type="entry name" value="Polyketide synthase dehydratase"/>
    <property type="match status" value="1"/>
</dbReference>
<keyword evidence="7" id="KW-0012">Acyltransferase</keyword>
<dbReference type="Gene3D" id="3.40.366.10">
    <property type="entry name" value="Malonyl-Coenzyme A Acyl Carrier Protein, domain 2"/>
    <property type="match status" value="1"/>
</dbReference>
<accession>A0A1E7N1W9</accession>
<dbReference type="GO" id="GO:0004315">
    <property type="term" value="F:3-oxoacyl-[acyl-carrier-protein] synthase activity"/>
    <property type="evidence" value="ECO:0007669"/>
    <property type="project" value="InterPro"/>
</dbReference>
<dbReference type="InterPro" id="IPR050091">
    <property type="entry name" value="PKS_NRPS_Biosynth_Enz"/>
</dbReference>
<dbReference type="InterPro" id="IPR001227">
    <property type="entry name" value="Ac_transferase_dom_sf"/>
</dbReference>
<dbReference type="InterPro" id="IPR036291">
    <property type="entry name" value="NAD(P)-bd_dom_sf"/>
</dbReference>
<accession>A0A8H9I194</accession>
<dbReference type="SMART" id="SM00822">
    <property type="entry name" value="PKS_KR"/>
    <property type="match status" value="1"/>
</dbReference>
<dbReference type="InterPro" id="IPR016036">
    <property type="entry name" value="Malonyl_transacylase_ACP-bd"/>
</dbReference>
<dbReference type="FunFam" id="3.40.47.10:FF:000019">
    <property type="entry name" value="Polyketide synthase type I"/>
    <property type="match status" value="1"/>
</dbReference>
<dbReference type="GO" id="GO:0004312">
    <property type="term" value="F:fatty acid synthase activity"/>
    <property type="evidence" value="ECO:0007669"/>
    <property type="project" value="TreeGrafter"/>
</dbReference>
<dbReference type="SMART" id="SM00823">
    <property type="entry name" value="PKS_PP"/>
    <property type="match status" value="1"/>
</dbReference>
<dbReference type="Pfam" id="PF14765">
    <property type="entry name" value="PS-DH"/>
    <property type="match status" value="1"/>
</dbReference>
<dbReference type="InterPro" id="IPR036736">
    <property type="entry name" value="ACP-like_sf"/>
</dbReference>
<keyword evidence="5" id="KW-0045">Antibiotic biosynthesis</keyword>
<dbReference type="SMART" id="SM00825">
    <property type="entry name" value="PKS_KS"/>
    <property type="match status" value="1"/>
</dbReference>
<dbReference type="GO" id="GO:0005886">
    <property type="term" value="C:plasma membrane"/>
    <property type="evidence" value="ECO:0007669"/>
    <property type="project" value="TreeGrafter"/>
</dbReference>
<dbReference type="InterPro" id="IPR011032">
    <property type="entry name" value="GroES-like_sf"/>
</dbReference>
<dbReference type="PANTHER" id="PTHR43775:SF37">
    <property type="entry name" value="SI:DKEY-61P9.11"/>
    <property type="match status" value="1"/>
</dbReference>
<sequence>MGHAENPTTADAHIAVIGMGCRLPHDIDSPAALWRLLEAGQDAVGAPPTSRAERMTPGSPPAAGPIPLQGGFLGDVAGFDADFFGVSGKEADVLDPQHRLLLEVTWEALEHAGLPPERLAGTRTGLFSGLSYTDYMESLAGQPQELEGAILTNGHCVAPGRISYLLGLQGPCVALDTACSSSLVAIHLACQALRNQECDLALAGGVTLMLGARTTMSFARMGMLSPTGRCRTFDAAADGFVRGEGCGVVVLKRLDDALRDDDRILALVRGSAVNQDGRSDVLASPSVVAQQALYHQALARAGTDPRDVGLVETHGTGTPVGDPVEFSSLAAVYGVGQGRCALGSVKTNLGHLEPAAGVIGLIKAVLCLQRGLVPPNLHFTRWNPAISAEGTRLFVPTDLAAWPTRTISRLAAVSSFGFSGTNAHVILEQASAVRRAAAVLPAGPAAGACPATADSVADGPSPAERTTAPHVFLLAAGSQNALPTAAARLAHWLETEGSTTPLRDVAHTLALRRSPGHGRLGVVADSRSDVIHALRSFEAGRAHPGVVRGHVGAGVSRRPVWVFSGQGSQWRGMGHSLLRHEPAFARALAEADELITAETGFSVLRAVRDREHVSGCGRVQPALFALQVALAAAWRDHGVEPAAVIGHSMGEVAAAVTTGALSLADGVRVICRRSALLTRIAGAGAMASVGLDSATVENELAALDAGTVSVAVVAASDSTVIAGTTAAVRHLTAAWQARGIAAHPIDVDVASHCPQVEPLLADLATALADLTPSQPAVPFYTTVLDDTRDTPLFDAAYWCANLRRPVRFSAAVAAAAADRHQVYLEVSPHPVVTHPLTQTLGGLLHDPVVLPTLRKREDEPTTFLTQLAALHCAGVGVDWSRLHAGGRLADVPALTFDRRPHWTDTTPTRAVSRQAESTPAPLPGTHTEVPGDRPRHTWHADTGTDALPWMADHRVHGQPVLPGAAYCALALTAGAEVFPGAAHGVEAVDIRFHELMRLDAHTPVGATVTLTSADRADCEVFGRNEGGTWVRQATAVLRQLDTSPPTPTASVAALTADHPVVLDPQALYASLRARGLEHGPAFSGITELRANDRADGFWARVTVPDPAGTAPHGLRIHPVLLDLCAQLVVAGLLHEPGHGLVLPVGMHAVRILAAPENAHYAHARLTHTTADSIVGDVRLLDRAGNPLVEIEALRFVRHGARADETVDRWFLETSWQPVPRGRTTEPARPGSWLIIGEADGSAHVLADALQLAGTGTAVFDVPLDGTALQPLKQALARTWNPSSGPCSVVFLCAPSAPGDDADTTALRRTRRLLAVAQSAISRSAPTRLFAVTRSAHDPEPGQPADPAQSALRGLVRVLTHEHPELRATLIDTDPADVDLSRLAAELLTDPPEDEIALRGDTRTVARLAYAPLSDTERATAVTRTVSYGVDRLQLHAGSLGDLDALRLTPTPRRAPGPGEVELRLHAAGMNFRDVLTAMGMLATDDEAGHRIGFEAAGVVTAVGPGVRHLRAGDDVLAVDVRGGLFATFATLPATAVAPLPAGLSTEQAAGLPIAYLTAWYALRHVARLTGGERVLIHSATGGTGLAAITVARHLGAEVLATAGSEDKRRYLREMGLRHVMDSRSLDFVEQTRAATDGDGVDVVLNSLSGPAIRAGLETLRPFGRFVELGVRDILADTPLGLAPLRHNITMSTVDLTELQRDRADAFAELMAEVMAEFGRGTLAPLPCRTYPLARAADAFRLMAGAGHIGKLVLTVPGEGTTTAVLREAPSPVRADGAYVITGGLRGVGLATARWLADQGAARLVLNGRTPPSADTRHVVAELRDQGTEVTVVLGDIAQPGVAEQLVEAATADGGTLRGVVHAAMVLDDAAVSNITDEQLERVWHPKVTGARRLHEATAAVPLDWFVLYSSMASLLGNPGQGAYSAANAWLDAFATWRNTLNLPTLAVNWGPWGETGVATGFASRGYQTIPTSEGLQALAALLTHGRVRTGVIPGPPDTWIPPAGRASSLFALLTPEACEPSARPAGQDGARDIRRELQEVEAGLARRTALENHLADHIRTVLRLGGSTLDPQTPLNALGFDSLLRIELRTRLEASFGVRLAGDFVAGHPTLAALADGLAQHIGISLVTDAAPDSAGDTVSPAGQLIAPRSSGSPRTPDASAATATPSAKNP</sequence>
<dbReference type="SMART" id="SM00827">
    <property type="entry name" value="PKS_AT"/>
    <property type="match status" value="1"/>
</dbReference>
<feature type="active site" description="Proton acceptor; for dehydratase activity" evidence="8">
    <location>
        <position position="953"/>
    </location>
</feature>
<dbReference type="Pfam" id="PF08240">
    <property type="entry name" value="ADH_N"/>
    <property type="match status" value="1"/>
</dbReference>
<keyword evidence="4" id="KW-0808">Transferase</keyword>
<dbReference type="PANTHER" id="PTHR43775">
    <property type="entry name" value="FATTY ACID SYNTHASE"/>
    <property type="match status" value="1"/>
</dbReference>
<dbReference type="Proteomes" id="UP000610124">
    <property type="component" value="Unassembled WGS sequence"/>
</dbReference>
<protein>
    <submittedName>
        <fullName evidence="13 14">Polyketide synthase</fullName>
    </submittedName>
</protein>
<evidence type="ECO:0000313" key="15">
    <source>
        <dbReference type="Proteomes" id="UP000037395"/>
    </source>
</evidence>
<feature type="region of interest" description="Disordered" evidence="9">
    <location>
        <begin position="900"/>
        <end position="935"/>
    </location>
</feature>
<evidence type="ECO:0000256" key="5">
    <source>
        <dbReference type="ARBA" id="ARBA00023194"/>
    </source>
</evidence>
<feature type="region of interest" description="N-terminal hotdog fold" evidence="8">
    <location>
        <begin position="920"/>
        <end position="1044"/>
    </location>
</feature>
<gene>
    <name evidence="13" type="primary">pks5</name>
    <name evidence="13" type="ORF">GCM10010502_73740</name>
    <name evidence="14" type="ORF">HS99_0009270</name>
</gene>
<dbReference type="Gene3D" id="3.90.180.10">
    <property type="entry name" value="Medium-chain alcohol dehydrogenases, catalytic domain"/>
    <property type="match status" value="1"/>
</dbReference>
<dbReference type="SUPFAM" id="SSF53901">
    <property type="entry name" value="Thiolase-like"/>
    <property type="match status" value="1"/>
</dbReference>
<evidence type="ECO:0000256" key="1">
    <source>
        <dbReference type="ARBA" id="ARBA00004792"/>
    </source>
</evidence>
<dbReference type="Pfam" id="PF13602">
    <property type="entry name" value="ADH_zinc_N_2"/>
    <property type="match status" value="1"/>
</dbReference>
<dbReference type="InterPro" id="IPR049900">
    <property type="entry name" value="PKS_mFAS_DH"/>
</dbReference>
<evidence type="ECO:0000313" key="13">
    <source>
        <dbReference type="EMBL" id="GGV07938.1"/>
    </source>
</evidence>
<dbReference type="SUPFAM" id="SSF51735">
    <property type="entry name" value="NAD(P)-binding Rossmann-fold domains"/>
    <property type="match status" value="3"/>
</dbReference>
<dbReference type="InterPro" id="IPR016039">
    <property type="entry name" value="Thiolase-like"/>
</dbReference>
<dbReference type="InterPro" id="IPR014030">
    <property type="entry name" value="Ketoacyl_synth_N"/>
</dbReference>
<dbReference type="CDD" id="cd00833">
    <property type="entry name" value="PKS"/>
    <property type="match status" value="1"/>
</dbReference>
<dbReference type="CDD" id="cd05195">
    <property type="entry name" value="enoyl_red"/>
    <property type="match status" value="1"/>
</dbReference>
<evidence type="ECO:0000256" key="6">
    <source>
        <dbReference type="ARBA" id="ARBA00023268"/>
    </source>
</evidence>
<dbReference type="InterPro" id="IPR014043">
    <property type="entry name" value="Acyl_transferase_dom"/>
</dbReference>
<evidence type="ECO:0000313" key="14">
    <source>
        <dbReference type="EMBL" id="OEV34671.1"/>
    </source>
</evidence>
<dbReference type="GO" id="GO:0031177">
    <property type="term" value="F:phosphopantetheine binding"/>
    <property type="evidence" value="ECO:0007669"/>
    <property type="project" value="InterPro"/>
</dbReference>
<dbReference type="InterPro" id="IPR014031">
    <property type="entry name" value="Ketoacyl_synth_C"/>
</dbReference>
<dbReference type="InterPro" id="IPR020843">
    <property type="entry name" value="ER"/>
</dbReference>
<dbReference type="Pfam" id="PF00698">
    <property type="entry name" value="Acyl_transf_1"/>
    <property type="match status" value="1"/>
</dbReference>